<evidence type="ECO:0000256" key="18">
    <source>
        <dbReference type="SAM" id="SignalP"/>
    </source>
</evidence>
<dbReference type="PANTHER" id="PTHR12106:SF27">
    <property type="entry name" value="SORTILIN-RELATED RECEPTOR"/>
    <property type="match status" value="1"/>
</dbReference>
<dbReference type="SUPFAM" id="SSF110296">
    <property type="entry name" value="Oligoxyloglucan reducing end-specific cellobiohydrolase"/>
    <property type="match status" value="2"/>
</dbReference>
<feature type="transmembrane region" description="Helical" evidence="17">
    <location>
        <begin position="1413"/>
        <end position="1439"/>
    </location>
</feature>
<keyword evidence="12" id="KW-0325">Glycoprotein</keyword>
<dbReference type="GO" id="GO:0016020">
    <property type="term" value="C:membrane"/>
    <property type="evidence" value="ECO:0007669"/>
    <property type="project" value="InterPro"/>
</dbReference>
<dbReference type="InterPro" id="IPR031777">
    <property type="entry name" value="Sortilin_C"/>
</dbReference>
<evidence type="ECO:0000256" key="14">
    <source>
        <dbReference type="ARBA" id="ARBA00031250"/>
    </source>
</evidence>
<keyword evidence="21" id="KW-1185">Reference proteome</keyword>
<evidence type="ECO:0000256" key="3">
    <source>
        <dbReference type="ARBA" id="ARBA00015369"/>
    </source>
</evidence>
<feature type="transmembrane region" description="Helical" evidence="17">
    <location>
        <begin position="1366"/>
        <end position="1392"/>
    </location>
</feature>
<evidence type="ECO:0000256" key="9">
    <source>
        <dbReference type="ARBA" id="ARBA00023034"/>
    </source>
</evidence>
<evidence type="ECO:0000256" key="12">
    <source>
        <dbReference type="ARBA" id="ARBA00023180"/>
    </source>
</evidence>
<dbReference type="GO" id="GO:0006895">
    <property type="term" value="P:Golgi to endosome transport"/>
    <property type="evidence" value="ECO:0007669"/>
    <property type="project" value="TreeGrafter"/>
</dbReference>
<dbReference type="GO" id="GO:0005829">
    <property type="term" value="C:cytosol"/>
    <property type="evidence" value="ECO:0007669"/>
    <property type="project" value="GOC"/>
</dbReference>
<dbReference type="Proteomes" id="UP001365542">
    <property type="component" value="Unassembled WGS sequence"/>
</dbReference>
<sequence>MRLLRSLPFLVALLGVTPTTVHAAGKVTVKKTSFTNLPQEYFYFEDSPCILSFDQAHGVIYRSDDSGATWNAVSEGKGKAYDLYQHPFDNSKAYILTVGETHYKTEDRGKTWQEWNSVDLPSNRQGPLPAMNFHSGKGKSDYIILLAQVCDDAFDFEIGDCQQRAYYTQDNFKTKPKLLLDNTHGCTFARSSKQFDAATDDTVLCVVEGSNSYLSDKRRIYVSDNYFKGATVDSGVEPKLDGQSTYQGVTGIAVVQKFLIVAVKSTGTTEMGLFISGNAKDWERAEFPSEHGKVEQDAYTILESMPSSLQVDVLTTKANNPVGSLFASNSKGTQFVRILENTNRNSRGLVDWEAISNVEGIILSNVVSNAKDLYDQRGGVKKLVSKISFDNGRTWKDLKSDGKPLHLHSVSDLTNLGRVYSSPAPGMVMGIGNTGDYLKDYIDGDLYVSEDAGLTWRMARKGAHKYEFGDQGSILVAIDDEDKTSKVVYSLDHGNNWEEVDLGITVRARLLTTTPDSTSTKFTMVAVGPPDDDSKRYYIFHLDFSEVRSRTCKEDKSGKGDFEKWYARLDDKGDPDCLLGHKQFFWRRKKDADCFVNDLYKEQEPEREVCKCTAEDYECDINFVRENGNPGDKCIPKNAKFDDKGKCGKSSDKFTGPSGYRLIPGDSCDKSGGEDLEKEIERPCDDIKTTPPSSGKVKHSSQSFDGDMYIEQFYIERSETSSGSDETLVIRTRTGVWISHDHGVKWEEPDDLKKKEIVAIYPNPYVHDHVYFLTPSEDVIYTHDRGKTFHTFKAPGAPNGLGIDAINFHPLRKGSMIWTSHKECPGTNCHAIAHYTIDGGDSWKTLIPWVRYCRWIANSYMDRKNLDPNMIFCERYAGEDTKNGLELVTSDTFFMKEEVIFRGIKGFATMEEFINVAVVDEEKATLKVAASLDGKVFADANFPRGFEVPHQHAYTVLESITHAVYLHVTVSDVSGKEYGAILKSNSNGTEYVMSLPNVNRDDLGYVDFERMQGLEGVALANIVINIKEVENGATKKYKSMITHNDGGAWTAITPPTKDSEDKNYLCSGGLDKCSLNLHGYTERFDKRHTYSSSSAVGLMLAVGNVGPELTPYNDGNTFLTRDGGLTWKEIHKGSYMWEYGDQGSIIAIVKEHEPTKSILYTINEGSDWQEYTFSDTAVNVFDISSVPSDTSRKFIVWAKENGAAKFSAFAIDFTGLTDKQCKLDTEHPDTDDFELWKPSHPQMEDGCLFGHQASYARKIPGNNCFIGRRIPQPHKMEDNCTCTRHDFECDYNYEIATDGSCQLVAGLSPPDHKLACADNPNLVDWFEPTGYRRIPLTTCRDGTQLDKSTAHPCPGKENQFKKEHAGIGAVGIFFLTILVLGMAGIIGFVLFQRWPGKLGAIRLGDEPREESPFVKYPVIALSAVVAVVVAIPAILAALYRIVASRFQRRPRYTTRGSFARGDYDHVENDEGELLGEDSDDEV</sequence>
<dbReference type="CDD" id="cd15482">
    <property type="entry name" value="Sialidase_non-viral"/>
    <property type="match status" value="1"/>
</dbReference>
<evidence type="ECO:0000313" key="20">
    <source>
        <dbReference type="EMBL" id="KAK6540989.1"/>
    </source>
</evidence>
<dbReference type="SMART" id="SM00602">
    <property type="entry name" value="VPS10"/>
    <property type="match status" value="2"/>
</dbReference>
<keyword evidence="11" id="KW-0675">Receptor</keyword>
<dbReference type="Gene3D" id="2.10.70.80">
    <property type="match status" value="2"/>
</dbReference>
<evidence type="ECO:0000259" key="19">
    <source>
        <dbReference type="SMART" id="SM00602"/>
    </source>
</evidence>
<protein>
    <recommendedName>
        <fullName evidence="3">Vacuolar protein sorting/targeting protein 10</fullName>
    </recommendedName>
    <alternativeName>
        <fullName evidence="15">Carboxypeptidase Y receptor</fullName>
    </alternativeName>
    <alternativeName>
        <fullName evidence="14 16">Sortilin VPS10</fullName>
    </alternativeName>
</protein>
<keyword evidence="4" id="KW-0813">Transport</keyword>
<gene>
    <name evidence="20" type="primary">VPS10</name>
    <name evidence="20" type="ORF">TWF694_008370</name>
</gene>
<dbReference type="GO" id="GO:0006896">
    <property type="term" value="P:Golgi to vacuole transport"/>
    <property type="evidence" value="ECO:0007669"/>
    <property type="project" value="TreeGrafter"/>
</dbReference>
<evidence type="ECO:0000256" key="7">
    <source>
        <dbReference type="ARBA" id="ARBA00022927"/>
    </source>
</evidence>
<dbReference type="InterPro" id="IPR050310">
    <property type="entry name" value="VPS10-sortilin"/>
</dbReference>
<evidence type="ECO:0000313" key="21">
    <source>
        <dbReference type="Proteomes" id="UP001365542"/>
    </source>
</evidence>
<feature type="signal peptide" evidence="18">
    <location>
        <begin position="1"/>
        <end position="23"/>
    </location>
</feature>
<evidence type="ECO:0000256" key="11">
    <source>
        <dbReference type="ARBA" id="ARBA00023170"/>
    </source>
</evidence>
<comment type="caution">
    <text evidence="20">The sequence shown here is derived from an EMBL/GenBank/DDBJ whole genome shotgun (WGS) entry which is preliminary data.</text>
</comment>
<evidence type="ECO:0000256" key="17">
    <source>
        <dbReference type="SAM" id="Phobius"/>
    </source>
</evidence>
<keyword evidence="8 17" id="KW-1133">Transmembrane helix</keyword>
<name>A0AAV9XIJ6_9PEZI</name>
<keyword evidence="10 17" id="KW-0472">Membrane</keyword>
<evidence type="ECO:0000256" key="5">
    <source>
        <dbReference type="ARBA" id="ARBA00022692"/>
    </source>
</evidence>
<dbReference type="Pfam" id="PF15901">
    <property type="entry name" value="Sortilin_C"/>
    <property type="match status" value="2"/>
</dbReference>
<evidence type="ECO:0000256" key="10">
    <source>
        <dbReference type="ARBA" id="ARBA00023136"/>
    </source>
</evidence>
<feature type="domain" description="VPS10" evidence="19">
    <location>
        <begin position="725"/>
        <end position="1358"/>
    </location>
</feature>
<keyword evidence="6" id="KW-0677">Repeat</keyword>
<evidence type="ECO:0000256" key="13">
    <source>
        <dbReference type="ARBA" id="ARBA00025569"/>
    </source>
</evidence>
<reference evidence="20 21" key="1">
    <citation type="submission" date="2019-10" db="EMBL/GenBank/DDBJ databases">
        <authorList>
            <person name="Palmer J.M."/>
        </authorList>
    </citation>
    <scope>NUCLEOTIDE SEQUENCE [LARGE SCALE GENOMIC DNA]</scope>
    <source>
        <strain evidence="20 21">TWF694</strain>
    </source>
</reference>
<comment type="function">
    <text evidence="13">Functions as a sorting receptor in the Golgi compartment required for the intracellular sorting and delivery of soluble vacuolar proteins, like carboxypeptidase Y (CPY) and proteinase A. Executes multiple rounds of sorting by cycling between the late Golgi and a prevacuolar endosome-like compartment.</text>
</comment>
<evidence type="ECO:0000256" key="8">
    <source>
        <dbReference type="ARBA" id="ARBA00022989"/>
    </source>
</evidence>
<comment type="subcellular location">
    <subcellularLocation>
        <location evidence="1">Golgi apparatus</location>
        <location evidence="1">trans-Golgi network membrane</location>
        <topology evidence="1">Multi-pass membrane protein</topology>
    </subcellularLocation>
    <subcellularLocation>
        <location evidence="2">Prevacuolar compartment membrane</location>
        <topology evidence="2">Multi-pass membrane protein</topology>
    </subcellularLocation>
</comment>
<evidence type="ECO:0000256" key="16">
    <source>
        <dbReference type="ARBA" id="ARBA00031902"/>
    </source>
</evidence>
<feature type="chain" id="PRO_5043373340" description="Vacuolar protein sorting/targeting protein 10" evidence="18">
    <location>
        <begin position="24"/>
        <end position="1482"/>
    </location>
</feature>
<keyword evidence="7" id="KW-0653">Protein transport</keyword>
<keyword evidence="5 17" id="KW-0812">Transmembrane</keyword>
<accession>A0AAV9XIJ6</accession>
<evidence type="ECO:0000256" key="15">
    <source>
        <dbReference type="ARBA" id="ARBA00031354"/>
    </source>
</evidence>
<evidence type="ECO:0000256" key="4">
    <source>
        <dbReference type="ARBA" id="ARBA00022448"/>
    </source>
</evidence>
<dbReference type="Gene3D" id="2.130.10.10">
    <property type="entry name" value="YVTN repeat-like/Quinoprotein amine dehydrogenase"/>
    <property type="match status" value="3"/>
</dbReference>
<dbReference type="GO" id="GO:0005794">
    <property type="term" value="C:Golgi apparatus"/>
    <property type="evidence" value="ECO:0007669"/>
    <property type="project" value="UniProtKB-SubCell"/>
</dbReference>
<evidence type="ECO:0000256" key="2">
    <source>
        <dbReference type="ARBA" id="ARBA00004488"/>
    </source>
</evidence>
<dbReference type="GO" id="GO:0006623">
    <property type="term" value="P:protein targeting to vacuole"/>
    <property type="evidence" value="ECO:0007669"/>
    <property type="project" value="TreeGrafter"/>
</dbReference>
<feature type="domain" description="VPS10" evidence="19">
    <location>
        <begin position="47"/>
        <end position="687"/>
    </location>
</feature>
<evidence type="ECO:0000256" key="6">
    <source>
        <dbReference type="ARBA" id="ARBA00022737"/>
    </source>
</evidence>
<dbReference type="InterPro" id="IPR015943">
    <property type="entry name" value="WD40/YVTN_repeat-like_dom_sf"/>
</dbReference>
<proteinExistence type="predicted"/>
<dbReference type="EMBL" id="JAVHJO010000004">
    <property type="protein sequence ID" value="KAK6540989.1"/>
    <property type="molecule type" value="Genomic_DNA"/>
</dbReference>
<keyword evidence="9" id="KW-0333">Golgi apparatus</keyword>
<dbReference type="InterPro" id="IPR006581">
    <property type="entry name" value="VPS10"/>
</dbReference>
<dbReference type="InterPro" id="IPR031778">
    <property type="entry name" value="Sortilin_N"/>
</dbReference>
<dbReference type="FunFam" id="3.30.60.270:FF:000005">
    <property type="entry name" value="Sortilin"/>
    <property type="match status" value="1"/>
</dbReference>
<evidence type="ECO:0000256" key="1">
    <source>
        <dbReference type="ARBA" id="ARBA00004166"/>
    </source>
</evidence>
<dbReference type="PANTHER" id="PTHR12106">
    <property type="entry name" value="SORTILIN RELATED"/>
    <property type="match status" value="1"/>
</dbReference>
<dbReference type="Gene3D" id="3.30.60.270">
    <property type="match status" value="2"/>
</dbReference>
<organism evidence="20 21">
    <name type="scientific">Orbilia ellipsospora</name>
    <dbReference type="NCBI Taxonomy" id="2528407"/>
    <lineage>
        <taxon>Eukaryota</taxon>
        <taxon>Fungi</taxon>
        <taxon>Dikarya</taxon>
        <taxon>Ascomycota</taxon>
        <taxon>Pezizomycotina</taxon>
        <taxon>Orbiliomycetes</taxon>
        <taxon>Orbiliales</taxon>
        <taxon>Orbiliaceae</taxon>
        <taxon>Orbilia</taxon>
    </lineage>
</organism>
<keyword evidence="18" id="KW-0732">Signal</keyword>
<dbReference type="Pfam" id="PF15902">
    <property type="entry name" value="Sortilin-Vps10"/>
    <property type="match status" value="2"/>
</dbReference>